<dbReference type="RefSeq" id="XP_070904745.1">
    <property type="nucleotide sequence ID" value="XM_071044048.1"/>
</dbReference>
<evidence type="ECO:0000313" key="1">
    <source>
        <dbReference type="EMBL" id="KAL2860054.1"/>
    </source>
</evidence>
<dbReference type="EMBL" id="JBFXLR010000002">
    <property type="protein sequence ID" value="KAL2860054.1"/>
    <property type="molecule type" value="Genomic_DNA"/>
</dbReference>
<sequence>MPRFQFRCRRKKQPDLLQIVRDEIHDAIEWKLYRTREFVPRDRLRAIWTVDRLAHMADRYGAFHTFDIPRVLSEHIQALSLLVDIQWEDWSAFRRIFLSSQGVRMRRYKGISGRYWNMKSSEGSIDRQFWITEGSSTLSTL</sequence>
<accession>A0ABR4L7B5</accession>
<gene>
    <name evidence="1" type="ORF">BJX68DRAFT_261027</name>
</gene>
<evidence type="ECO:0000313" key="2">
    <source>
        <dbReference type="Proteomes" id="UP001610444"/>
    </source>
</evidence>
<organism evidence="1 2">
    <name type="scientific">Aspergillus pseudodeflectus</name>
    <dbReference type="NCBI Taxonomy" id="176178"/>
    <lineage>
        <taxon>Eukaryota</taxon>
        <taxon>Fungi</taxon>
        <taxon>Dikarya</taxon>
        <taxon>Ascomycota</taxon>
        <taxon>Pezizomycotina</taxon>
        <taxon>Eurotiomycetes</taxon>
        <taxon>Eurotiomycetidae</taxon>
        <taxon>Eurotiales</taxon>
        <taxon>Aspergillaceae</taxon>
        <taxon>Aspergillus</taxon>
        <taxon>Aspergillus subgen. Nidulantes</taxon>
    </lineage>
</organism>
<comment type="caution">
    <text evidence="1">The sequence shown here is derived from an EMBL/GenBank/DDBJ whole genome shotgun (WGS) entry which is preliminary data.</text>
</comment>
<keyword evidence="2" id="KW-1185">Reference proteome</keyword>
<proteinExistence type="predicted"/>
<protein>
    <submittedName>
        <fullName evidence="1">Uncharacterized protein</fullName>
    </submittedName>
</protein>
<name>A0ABR4L7B5_9EURO</name>
<dbReference type="GeneID" id="98159212"/>
<dbReference type="Proteomes" id="UP001610444">
    <property type="component" value="Unassembled WGS sequence"/>
</dbReference>
<reference evidence="1 2" key="1">
    <citation type="submission" date="2024-07" db="EMBL/GenBank/DDBJ databases">
        <title>Section-level genome sequencing and comparative genomics of Aspergillus sections Usti and Cavernicolus.</title>
        <authorList>
            <consortium name="Lawrence Berkeley National Laboratory"/>
            <person name="Nybo J.L."/>
            <person name="Vesth T.C."/>
            <person name="Theobald S."/>
            <person name="Frisvad J.C."/>
            <person name="Larsen T.O."/>
            <person name="Kjaerboelling I."/>
            <person name="Rothschild-Mancinelli K."/>
            <person name="Lyhne E.K."/>
            <person name="Kogle M.E."/>
            <person name="Barry K."/>
            <person name="Clum A."/>
            <person name="Na H."/>
            <person name="Ledsgaard L."/>
            <person name="Lin J."/>
            <person name="Lipzen A."/>
            <person name="Kuo A."/>
            <person name="Riley R."/>
            <person name="Mondo S."/>
            <person name="LaButti K."/>
            <person name="Haridas S."/>
            <person name="Pangalinan J."/>
            <person name="Salamov A.A."/>
            <person name="Simmons B.A."/>
            <person name="Magnuson J.K."/>
            <person name="Chen J."/>
            <person name="Drula E."/>
            <person name="Henrissat B."/>
            <person name="Wiebenga A."/>
            <person name="Lubbers R.J."/>
            <person name="Gomes A.C."/>
            <person name="Macurrencykelacurrency M.R."/>
            <person name="Stajich J."/>
            <person name="Grigoriev I.V."/>
            <person name="Mortensen U.H."/>
            <person name="De vries R.P."/>
            <person name="Baker S.E."/>
            <person name="Andersen M.R."/>
        </authorList>
    </citation>
    <scope>NUCLEOTIDE SEQUENCE [LARGE SCALE GENOMIC DNA]</scope>
    <source>
        <strain evidence="1 2">CBS 756.74</strain>
    </source>
</reference>